<organism evidence="1 2">
    <name type="scientific">Plakobranchus ocellatus</name>
    <dbReference type="NCBI Taxonomy" id="259542"/>
    <lineage>
        <taxon>Eukaryota</taxon>
        <taxon>Metazoa</taxon>
        <taxon>Spiralia</taxon>
        <taxon>Lophotrochozoa</taxon>
        <taxon>Mollusca</taxon>
        <taxon>Gastropoda</taxon>
        <taxon>Heterobranchia</taxon>
        <taxon>Euthyneura</taxon>
        <taxon>Panpulmonata</taxon>
        <taxon>Sacoglossa</taxon>
        <taxon>Placobranchoidea</taxon>
        <taxon>Plakobranchidae</taxon>
        <taxon>Plakobranchus</taxon>
    </lineage>
</organism>
<comment type="caution">
    <text evidence="1">The sequence shown here is derived from an EMBL/GenBank/DDBJ whole genome shotgun (WGS) entry which is preliminary data.</text>
</comment>
<dbReference type="Proteomes" id="UP000735302">
    <property type="component" value="Unassembled WGS sequence"/>
</dbReference>
<protein>
    <submittedName>
        <fullName evidence="1">Uncharacterized protein</fullName>
    </submittedName>
</protein>
<name>A0AAV4A6B2_9GAST</name>
<accession>A0AAV4A6B2</accession>
<keyword evidence="2" id="KW-1185">Reference proteome</keyword>
<dbReference type="EMBL" id="BLXT01003724">
    <property type="protein sequence ID" value="GFO03244.1"/>
    <property type="molecule type" value="Genomic_DNA"/>
</dbReference>
<gene>
    <name evidence="1" type="ORF">PoB_002974900</name>
</gene>
<evidence type="ECO:0000313" key="2">
    <source>
        <dbReference type="Proteomes" id="UP000735302"/>
    </source>
</evidence>
<evidence type="ECO:0000313" key="1">
    <source>
        <dbReference type="EMBL" id="GFO03244.1"/>
    </source>
</evidence>
<proteinExistence type="predicted"/>
<reference evidence="1 2" key="1">
    <citation type="journal article" date="2021" name="Elife">
        <title>Chloroplast acquisition without the gene transfer in kleptoplastic sea slugs, Plakobranchus ocellatus.</title>
        <authorList>
            <person name="Maeda T."/>
            <person name="Takahashi S."/>
            <person name="Yoshida T."/>
            <person name="Shimamura S."/>
            <person name="Takaki Y."/>
            <person name="Nagai Y."/>
            <person name="Toyoda A."/>
            <person name="Suzuki Y."/>
            <person name="Arimoto A."/>
            <person name="Ishii H."/>
            <person name="Satoh N."/>
            <person name="Nishiyama T."/>
            <person name="Hasebe M."/>
            <person name="Maruyama T."/>
            <person name="Minagawa J."/>
            <person name="Obokata J."/>
            <person name="Shigenobu S."/>
        </authorList>
    </citation>
    <scope>NUCLEOTIDE SEQUENCE [LARGE SCALE GENOMIC DNA]</scope>
</reference>
<dbReference type="AlphaFoldDB" id="A0AAV4A6B2"/>
<sequence>MLRFFDYLVHHKQRFKSIRVTFPECGHSYMECDWDMGLVNTKAGVCIPSDWIEQFKAARSQHAPYNIIEVQQDIVIVTFLSPSTRKAAPSLLAP</sequence>